<dbReference type="OrthoDB" id="1304355at2759"/>
<reference evidence="2" key="2">
    <citation type="journal article" date="2017" name="J. Anim. Genet.">
        <title>Multiple reference genome sequences of hot pepper reveal the massive evolution of plant disease resistance genes by retroduplication.</title>
        <authorList>
            <person name="Kim S."/>
            <person name="Park J."/>
            <person name="Yeom S.-I."/>
            <person name="Kim Y.-M."/>
            <person name="Seo E."/>
            <person name="Kim K.-T."/>
            <person name="Kim M.-S."/>
            <person name="Lee J.M."/>
            <person name="Cheong K."/>
            <person name="Shin H.-S."/>
            <person name="Kim S.-B."/>
            <person name="Han K."/>
            <person name="Lee J."/>
            <person name="Park M."/>
            <person name="Lee H.-A."/>
            <person name="Lee H.-Y."/>
            <person name="Lee Y."/>
            <person name="Oh S."/>
            <person name="Lee J.H."/>
            <person name="Choi E."/>
            <person name="Choi E."/>
            <person name="Lee S.E."/>
            <person name="Jeon J."/>
            <person name="Kim H."/>
            <person name="Choi G."/>
            <person name="Song H."/>
            <person name="Lee J."/>
            <person name="Lee S.-C."/>
            <person name="Kwon J.-K."/>
            <person name="Lee H.-Y."/>
            <person name="Koo N."/>
            <person name="Hong Y."/>
            <person name="Kim R.W."/>
            <person name="Kang W.-H."/>
            <person name="Huh J.H."/>
            <person name="Kang B.-C."/>
            <person name="Yang T.-J."/>
            <person name="Lee Y.-H."/>
            <person name="Bennetzen J.L."/>
            <person name="Choi D."/>
        </authorList>
    </citation>
    <scope>NUCLEOTIDE SEQUENCE [LARGE SCALE GENOMIC DNA]</scope>
    <source>
        <strain evidence="2">cv. PBC81</strain>
    </source>
</reference>
<evidence type="ECO:0000313" key="2">
    <source>
        <dbReference type="Proteomes" id="UP000224567"/>
    </source>
</evidence>
<name>A0A2G2XL89_CAPBA</name>
<protein>
    <submittedName>
        <fullName evidence="1">Uncharacterized protein</fullName>
    </submittedName>
</protein>
<organism evidence="1 2">
    <name type="scientific">Capsicum baccatum</name>
    <name type="common">Peruvian pepper</name>
    <dbReference type="NCBI Taxonomy" id="33114"/>
    <lineage>
        <taxon>Eukaryota</taxon>
        <taxon>Viridiplantae</taxon>
        <taxon>Streptophyta</taxon>
        <taxon>Embryophyta</taxon>
        <taxon>Tracheophyta</taxon>
        <taxon>Spermatophyta</taxon>
        <taxon>Magnoliopsida</taxon>
        <taxon>eudicotyledons</taxon>
        <taxon>Gunneridae</taxon>
        <taxon>Pentapetalae</taxon>
        <taxon>asterids</taxon>
        <taxon>lamiids</taxon>
        <taxon>Solanales</taxon>
        <taxon>Solanaceae</taxon>
        <taxon>Solanoideae</taxon>
        <taxon>Capsiceae</taxon>
        <taxon>Capsicum</taxon>
    </lineage>
</organism>
<gene>
    <name evidence="1" type="ORF">CQW23_00618</name>
</gene>
<dbReference type="Proteomes" id="UP000224567">
    <property type="component" value="Unassembled WGS sequence"/>
</dbReference>
<dbReference type="EMBL" id="MLFT02000001">
    <property type="protein sequence ID" value="PHT58255.1"/>
    <property type="molecule type" value="Genomic_DNA"/>
</dbReference>
<proteinExistence type="predicted"/>
<reference evidence="1 2" key="1">
    <citation type="journal article" date="2017" name="Genome Biol.">
        <title>New reference genome sequences of hot pepper reveal the massive evolution of plant disease-resistance genes by retroduplication.</title>
        <authorList>
            <person name="Kim S."/>
            <person name="Park J."/>
            <person name="Yeom S.I."/>
            <person name="Kim Y.M."/>
            <person name="Seo E."/>
            <person name="Kim K.T."/>
            <person name="Kim M.S."/>
            <person name="Lee J.M."/>
            <person name="Cheong K."/>
            <person name="Shin H.S."/>
            <person name="Kim S.B."/>
            <person name="Han K."/>
            <person name="Lee J."/>
            <person name="Park M."/>
            <person name="Lee H.A."/>
            <person name="Lee H.Y."/>
            <person name="Lee Y."/>
            <person name="Oh S."/>
            <person name="Lee J.H."/>
            <person name="Choi E."/>
            <person name="Choi E."/>
            <person name="Lee S.E."/>
            <person name="Jeon J."/>
            <person name="Kim H."/>
            <person name="Choi G."/>
            <person name="Song H."/>
            <person name="Lee J."/>
            <person name="Lee S.C."/>
            <person name="Kwon J.K."/>
            <person name="Lee H.Y."/>
            <person name="Koo N."/>
            <person name="Hong Y."/>
            <person name="Kim R.W."/>
            <person name="Kang W.H."/>
            <person name="Huh J.H."/>
            <person name="Kang B.C."/>
            <person name="Yang T.J."/>
            <person name="Lee Y.H."/>
            <person name="Bennetzen J.L."/>
            <person name="Choi D."/>
        </authorList>
    </citation>
    <scope>NUCLEOTIDE SEQUENCE [LARGE SCALE GENOMIC DNA]</scope>
    <source>
        <strain evidence="2">cv. PBC81</strain>
    </source>
</reference>
<keyword evidence="2" id="KW-1185">Reference proteome</keyword>
<comment type="caution">
    <text evidence="1">The sequence shown here is derived from an EMBL/GenBank/DDBJ whole genome shotgun (WGS) entry which is preliminary data.</text>
</comment>
<accession>A0A2G2XL89</accession>
<evidence type="ECO:0000313" key="1">
    <source>
        <dbReference type="EMBL" id="PHT58255.1"/>
    </source>
</evidence>
<sequence>MALRLSIDKITTDTPDWTCKVQIIASVERESPEKRIRFQNLILEDEQLRKSSWVSSNATQTNLTILSYTEKKQLLPSTIENRNAKKAMSPGISGVGMEAAIIESGTSNATSSTELVAPPKKL</sequence>
<dbReference type="AlphaFoldDB" id="A0A2G2XL89"/>